<organism evidence="1">
    <name type="scientific">human gut metagenome</name>
    <dbReference type="NCBI Taxonomy" id="408170"/>
    <lineage>
        <taxon>unclassified sequences</taxon>
        <taxon>metagenomes</taxon>
        <taxon>organismal metagenomes</taxon>
    </lineage>
</organism>
<accession>K1U7U8</accession>
<name>K1U7U8_9ZZZZ</name>
<gene>
    <name evidence="1" type="ORF">OBE_05397</name>
</gene>
<keyword evidence="1" id="KW-0378">Hydrolase</keyword>
<dbReference type="AlphaFoldDB" id="K1U7U8"/>
<proteinExistence type="predicted"/>
<dbReference type="EMBL" id="AJWZ01003686">
    <property type="protein sequence ID" value="EKC67536.1"/>
    <property type="molecule type" value="Genomic_DNA"/>
</dbReference>
<reference evidence="1" key="1">
    <citation type="journal article" date="2013" name="Environ. Microbiol.">
        <title>Microbiota from the distal guts of lean and obese adolescents exhibit partial functional redundancy besides clear differences in community structure.</title>
        <authorList>
            <person name="Ferrer M."/>
            <person name="Ruiz A."/>
            <person name="Lanza F."/>
            <person name="Haange S.B."/>
            <person name="Oberbach A."/>
            <person name="Till H."/>
            <person name="Bargiela R."/>
            <person name="Campoy C."/>
            <person name="Segura M.T."/>
            <person name="Richter M."/>
            <person name="von Bergen M."/>
            <person name="Seifert J."/>
            <person name="Suarez A."/>
        </authorList>
    </citation>
    <scope>NUCLEOTIDE SEQUENCE</scope>
</reference>
<feature type="non-terminal residue" evidence="1">
    <location>
        <position position="1"/>
    </location>
</feature>
<protein>
    <submittedName>
        <fullName evidence="1">Glycosyl hydrolase, family 25</fullName>
    </submittedName>
</protein>
<sequence>FEDYPYWIAHYYVDKVQYKGQNGSSGSIRMWASCRALKATLDFNIYNGSYYELKQLCIGSNNNEKKFME</sequence>
<dbReference type="GO" id="GO:0016787">
    <property type="term" value="F:hydrolase activity"/>
    <property type="evidence" value="ECO:0007669"/>
    <property type="project" value="UniProtKB-KW"/>
</dbReference>
<comment type="caution">
    <text evidence="1">The sequence shown here is derived from an EMBL/GenBank/DDBJ whole genome shotgun (WGS) entry which is preliminary data.</text>
</comment>
<dbReference type="Gene3D" id="3.20.20.80">
    <property type="entry name" value="Glycosidases"/>
    <property type="match status" value="1"/>
</dbReference>
<evidence type="ECO:0000313" key="1">
    <source>
        <dbReference type="EMBL" id="EKC67536.1"/>
    </source>
</evidence>